<evidence type="ECO:0000259" key="3">
    <source>
        <dbReference type="PROSITE" id="PS00745"/>
    </source>
</evidence>
<feature type="compositionally biased region" description="Basic and acidic residues" evidence="2">
    <location>
        <begin position="109"/>
        <end position="122"/>
    </location>
</feature>
<dbReference type="InterPro" id="IPR045853">
    <property type="entry name" value="Pep_chain_release_fac_I_sf"/>
</dbReference>
<evidence type="ECO:0000313" key="5">
    <source>
        <dbReference type="Proteomes" id="UP000451233"/>
    </source>
</evidence>
<accession>A0A7K1XYE3</accession>
<dbReference type="PANTHER" id="PTHR47814">
    <property type="entry name" value="PEPTIDYL-TRNA HYDROLASE ARFB"/>
    <property type="match status" value="1"/>
</dbReference>
<name>A0A7K1XYE3_9SPHI</name>
<dbReference type="SUPFAM" id="SSF75620">
    <property type="entry name" value="Release factor"/>
    <property type="match status" value="1"/>
</dbReference>
<dbReference type="GO" id="GO:0004045">
    <property type="term" value="F:peptidyl-tRNA hydrolase activity"/>
    <property type="evidence" value="ECO:0007669"/>
    <property type="project" value="UniProtKB-EC"/>
</dbReference>
<dbReference type="Proteomes" id="UP000451233">
    <property type="component" value="Unassembled WGS sequence"/>
</dbReference>
<dbReference type="PROSITE" id="PS00745">
    <property type="entry name" value="RF_PROK_I"/>
    <property type="match status" value="1"/>
</dbReference>
<keyword evidence="4" id="KW-0378">Hydrolase</keyword>
<proteinExistence type="inferred from homology"/>
<dbReference type="Pfam" id="PF00472">
    <property type="entry name" value="RF-1"/>
    <property type="match status" value="1"/>
</dbReference>
<keyword evidence="5" id="KW-1185">Reference proteome</keyword>
<dbReference type="NCBIfam" id="NF006718">
    <property type="entry name" value="PRK09256.1"/>
    <property type="match status" value="1"/>
</dbReference>
<comment type="caution">
    <text evidence="4">The sequence shown here is derived from an EMBL/GenBank/DDBJ whole genome shotgun (WGS) entry which is preliminary data.</text>
</comment>
<comment type="similarity">
    <text evidence="1">Belongs to the prokaryotic/mitochondrial release factor family.</text>
</comment>
<dbReference type="GO" id="GO:0003747">
    <property type="term" value="F:translation release factor activity"/>
    <property type="evidence" value="ECO:0007669"/>
    <property type="project" value="InterPro"/>
</dbReference>
<dbReference type="RefSeq" id="WP_160906818.1">
    <property type="nucleotide sequence ID" value="NZ_WVHS01000002.1"/>
</dbReference>
<evidence type="ECO:0000256" key="2">
    <source>
        <dbReference type="SAM" id="MobiDB-lite"/>
    </source>
</evidence>
<evidence type="ECO:0000256" key="1">
    <source>
        <dbReference type="ARBA" id="ARBA00010835"/>
    </source>
</evidence>
<reference evidence="4 5" key="1">
    <citation type="submission" date="2019-11" db="EMBL/GenBank/DDBJ databases">
        <title>Pedobacter sp. HMF7056 Genome sequencing and assembly.</title>
        <authorList>
            <person name="Kang H."/>
            <person name="Kim H."/>
            <person name="Joh K."/>
        </authorList>
    </citation>
    <scope>NUCLEOTIDE SEQUENCE [LARGE SCALE GENOMIC DNA]</scope>
    <source>
        <strain evidence="4 5">HMF7056</strain>
    </source>
</reference>
<organism evidence="4 5">
    <name type="scientific">Hufsiella ginkgonis</name>
    <dbReference type="NCBI Taxonomy" id="2695274"/>
    <lineage>
        <taxon>Bacteria</taxon>
        <taxon>Pseudomonadati</taxon>
        <taxon>Bacteroidota</taxon>
        <taxon>Sphingobacteriia</taxon>
        <taxon>Sphingobacteriales</taxon>
        <taxon>Sphingobacteriaceae</taxon>
        <taxon>Hufsiella</taxon>
    </lineage>
</organism>
<dbReference type="GO" id="GO:0043022">
    <property type="term" value="F:ribosome binding"/>
    <property type="evidence" value="ECO:0007669"/>
    <property type="project" value="TreeGrafter"/>
</dbReference>
<evidence type="ECO:0000313" key="4">
    <source>
        <dbReference type="EMBL" id="MXV15848.1"/>
    </source>
</evidence>
<dbReference type="EC" id="3.1.1.29" evidence="4"/>
<feature type="domain" description="Prokaryotic-type class I peptide chain release factors" evidence="3">
    <location>
        <begin position="18"/>
        <end position="34"/>
    </location>
</feature>
<feature type="region of interest" description="Disordered" evidence="2">
    <location>
        <begin position="100"/>
        <end position="137"/>
    </location>
</feature>
<dbReference type="InterPro" id="IPR000352">
    <property type="entry name" value="Pep_chain_release_fac_I"/>
</dbReference>
<dbReference type="AlphaFoldDB" id="A0A7K1XYE3"/>
<dbReference type="Gene3D" id="3.30.160.20">
    <property type="match status" value="1"/>
</dbReference>
<sequence>MIISEEALLPYISFKTSRSGGKGGQHVNKVSSKVELNFDVEASALFTPGQKDRIREKLAHRLTANGMVQVISEADRSQYKNKADAIERLIVLIVQALHQQKQRKPTKPSRQEIANRVKDKQQKALKKIMRRKNFPGE</sequence>
<feature type="compositionally biased region" description="Basic residues" evidence="2">
    <location>
        <begin position="123"/>
        <end position="137"/>
    </location>
</feature>
<dbReference type="GO" id="GO:0072344">
    <property type="term" value="P:rescue of stalled ribosome"/>
    <property type="evidence" value="ECO:0007669"/>
    <property type="project" value="TreeGrafter"/>
</dbReference>
<dbReference type="PANTHER" id="PTHR47814:SF1">
    <property type="entry name" value="PEPTIDYL-TRNA HYDROLASE ARFB"/>
    <property type="match status" value="1"/>
</dbReference>
<dbReference type="EMBL" id="WVHS01000002">
    <property type="protein sequence ID" value="MXV15848.1"/>
    <property type="molecule type" value="Genomic_DNA"/>
</dbReference>
<protein>
    <submittedName>
        <fullName evidence="4">Aminoacyl-tRNA hydrolase</fullName>
        <ecNumber evidence="4">3.1.1.29</ecNumber>
    </submittedName>
</protein>
<gene>
    <name evidence="4" type="ORF">GS398_11075</name>
</gene>